<protein>
    <recommendedName>
        <fullName evidence="4">Protein sleepless</fullName>
    </recommendedName>
</protein>
<feature type="signal peptide" evidence="1">
    <location>
        <begin position="1"/>
        <end position="22"/>
    </location>
</feature>
<evidence type="ECO:0008006" key="4">
    <source>
        <dbReference type="Google" id="ProtNLM"/>
    </source>
</evidence>
<feature type="chain" id="PRO_5035249676" description="Protein sleepless" evidence="1">
    <location>
        <begin position="23"/>
        <end position="143"/>
    </location>
</feature>
<evidence type="ECO:0000313" key="2">
    <source>
        <dbReference type="EMBL" id="KAG7165952.1"/>
    </source>
</evidence>
<name>A0A8J5MWL1_HOMAM</name>
<dbReference type="OrthoDB" id="6375451at2759"/>
<comment type="caution">
    <text evidence="2">The sequence shown here is derived from an EMBL/GenBank/DDBJ whole genome shotgun (WGS) entry which is preliminary data.</text>
</comment>
<reference evidence="2" key="1">
    <citation type="journal article" date="2021" name="Sci. Adv.">
        <title>The American lobster genome reveals insights on longevity, neural, and immune adaptations.</title>
        <authorList>
            <person name="Polinski J.M."/>
            <person name="Zimin A.V."/>
            <person name="Clark K.F."/>
            <person name="Kohn A.B."/>
            <person name="Sadowski N."/>
            <person name="Timp W."/>
            <person name="Ptitsyn A."/>
            <person name="Khanna P."/>
            <person name="Romanova D.Y."/>
            <person name="Williams P."/>
            <person name="Greenwood S.J."/>
            <person name="Moroz L.L."/>
            <person name="Walt D.R."/>
            <person name="Bodnar A.G."/>
        </authorList>
    </citation>
    <scope>NUCLEOTIDE SEQUENCE</scope>
    <source>
        <strain evidence="2">GMGI-L3</strain>
    </source>
</reference>
<keyword evidence="1" id="KW-0732">Signal</keyword>
<gene>
    <name evidence="2" type="ORF">Hamer_G011869</name>
</gene>
<proteinExistence type="predicted"/>
<sequence>MTLKAAVSLLLVTLCIIHTGSAFQCYRCTGYDSSLPDNKITNNKACTPGNFDGSKLLNVSGSSDSPCMAITESYNNKQMTVRDGGSYYSYNTKKVSTGHIYRLNGYICDTNLCNKEDPSNASSIPTLLLPLLPLLVVLIRSVA</sequence>
<accession>A0A8J5MWL1</accession>
<dbReference type="EMBL" id="JAHLQT010023139">
    <property type="protein sequence ID" value="KAG7165952.1"/>
    <property type="molecule type" value="Genomic_DNA"/>
</dbReference>
<evidence type="ECO:0000313" key="3">
    <source>
        <dbReference type="Proteomes" id="UP000747542"/>
    </source>
</evidence>
<organism evidence="2 3">
    <name type="scientific">Homarus americanus</name>
    <name type="common">American lobster</name>
    <dbReference type="NCBI Taxonomy" id="6706"/>
    <lineage>
        <taxon>Eukaryota</taxon>
        <taxon>Metazoa</taxon>
        <taxon>Ecdysozoa</taxon>
        <taxon>Arthropoda</taxon>
        <taxon>Crustacea</taxon>
        <taxon>Multicrustacea</taxon>
        <taxon>Malacostraca</taxon>
        <taxon>Eumalacostraca</taxon>
        <taxon>Eucarida</taxon>
        <taxon>Decapoda</taxon>
        <taxon>Pleocyemata</taxon>
        <taxon>Astacidea</taxon>
        <taxon>Nephropoidea</taxon>
        <taxon>Nephropidae</taxon>
        <taxon>Homarus</taxon>
    </lineage>
</organism>
<keyword evidence="3" id="KW-1185">Reference proteome</keyword>
<evidence type="ECO:0000256" key="1">
    <source>
        <dbReference type="SAM" id="SignalP"/>
    </source>
</evidence>
<dbReference type="Proteomes" id="UP000747542">
    <property type="component" value="Unassembled WGS sequence"/>
</dbReference>
<dbReference type="AlphaFoldDB" id="A0A8J5MWL1"/>